<dbReference type="GO" id="GO:0006629">
    <property type="term" value="P:lipid metabolic process"/>
    <property type="evidence" value="ECO:0007669"/>
    <property type="project" value="InterPro"/>
</dbReference>
<protein>
    <submittedName>
        <fullName evidence="2">Glycerophosphoryl diester phosphodiesterase</fullName>
    </submittedName>
</protein>
<evidence type="ECO:0000313" key="2">
    <source>
        <dbReference type="EMBL" id="EOR26029.1"/>
    </source>
</evidence>
<dbReference type="PANTHER" id="PTHR46211:SF1">
    <property type="entry name" value="GLYCEROPHOSPHODIESTER PHOSPHODIESTERASE, CYTOPLASMIC"/>
    <property type="match status" value="1"/>
</dbReference>
<organism evidence="2 3">
    <name type="scientific">Clostridium sartagoforme AAU1</name>
    <dbReference type="NCBI Taxonomy" id="1202534"/>
    <lineage>
        <taxon>Bacteria</taxon>
        <taxon>Bacillati</taxon>
        <taxon>Bacillota</taxon>
        <taxon>Clostridia</taxon>
        <taxon>Eubacteriales</taxon>
        <taxon>Clostridiaceae</taxon>
        <taxon>Clostridium</taxon>
    </lineage>
</organism>
<evidence type="ECO:0000313" key="3">
    <source>
        <dbReference type="Proteomes" id="UP000013988"/>
    </source>
</evidence>
<dbReference type="RefSeq" id="WP_016207202.1">
    <property type="nucleotide sequence ID" value="NZ_ASRV01000106.1"/>
</dbReference>
<gene>
    <name evidence="2" type="ORF">A500_09188</name>
</gene>
<dbReference type="InterPro" id="IPR017946">
    <property type="entry name" value="PLC-like_Pdiesterase_TIM-brl"/>
</dbReference>
<dbReference type="Gene3D" id="3.20.20.190">
    <property type="entry name" value="Phosphatidylinositol (PI) phosphodiesterase"/>
    <property type="match status" value="1"/>
</dbReference>
<dbReference type="Pfam" id="PF03009">
    <property type="entry name" value="GDPD"/>
    <property type="match status" value="1"/>
</dbReference>
<dbReference type="InterPro" id="IPR030395">
    <property type="entry name" value="GP_PDE_dom"/>
</dbReference>
<sequence length="223" mass="25699">MYNNEDIPENSLKAFKKSIENNVAIELDVQLSKDNEVVVFHDYNLERMTGANKDVNELNYIDILDLKLLNTKEYIPTLKEVLELVDGKVPVLIEVKNEDKVGVLESEIYNIIKTYKGDMAVQAFNPFVLSWFKKNAPEIARGQLSGSFEDSDLVWYKKFLLKNLLLNFESKPAFISYEIDCLPKSIVKVQRNRNVPILGWTIKSESDIEKANINCDNIIYEDK</sequence>
<keyword evidence="3" id="KW-1185">Reference proteome</keyword>
<comment type="caution">
    <text evidence="2">The sequence shown here is derived from an EMBL/GenBank/DDBJ whole genome shotgun (WGS) entry which is preliminary data.</text>
</comment>
<dbReference type="PROSITE" id="PS51704">
    <property type="entry name" value="GP_PDE"/>
    <property type="match status" value="1"/>
</dbReference>
<dbReference type="PATRIC" id="fig|1202534.3.peg.1834"/>
<dbReference type="CDD" id="cd08585">
    <property type="entry name" value="GDPD_like_3"/>
    <property type="match status" value="1"/>
</dbReference>
<dbReference type="EMBL" id="ASRV01000106">
    <property type="protein sequence ID" value="EOR26029.1"/>
    <property type="molecule type" value="Genomic_DNA"/>
</dbReference>
<dbReference type="GO" id="GO:0008081">
    <property type="term" value="F:phosphoric diester hydrolase activity"/>
    <property type="evidence" value="ECO:0007669"/>
    <property type="project" value="InterPro"/>
</dbReference>
<dbReference type="PANTHER" id="PTHR46211">
    <property type="entry name" value="GLYCEROPHOSPHORYL DIESTER PHOSPHODIESTERASE"/>
    <property type="match status" value="1"/>
</dbReference>
<proteinExistence type="predicted"/>
<name>R9C9I4_9CLOT</name>
<dbReference type="SUPFAM" id="SSF51695">
    <property type="entry name" value="PLC-like phosphodiesterases"/>
    <property type="match status" value="1"/>
</dbReference>
<feature type="domain" description="GP-PDE" evidence="1">
    <location>
        <begin position="1"/>
        <end position="223"/>
    </location>
</feature>
<dbReference type="Proteomes" id="UP000013988">
    <property type="component" value="Unassembled WGS sequence"/>
</dbReference>
<reference evidence="2 3" key="1">
    <citation type="submission" date="2013-03" db="EMBL/GenBank/DDBJ databases">
        <title>Whole genome shotgun sequencing of Clostridium sartagoforme AAU1.</title>
        <authorList>
            <person name="Joshi C.G."/>
            <person name="Duggirala S.M."/>
            <person name="Nathani N.M."/>
            <person name="Bhatt V.D."/>
            <person name="Patel A.K."/>
            <person name="Pandya P.R."/>
            <person name="KaPatel J.A."/>
        </authorList>
    </citation>
    <scope>NUCLEOTIDE SEQUENCE [LARGE SCALE GENOMIC DNA]</scope>
    <source>
        <strain evidence="2 3">AAU1</strain>
    </source>
</reference>
<dbReference type="AlphaFoldDB" id="R9C9I4"/>
<accession>R9C9I4</accession>
<evidence type="ECO:0000259" key="1">
    <source>
        <dbReference type="PROSITE" id="PS51704"/>
    </source>
</evidence>